<accession>A0A5A7Q8M0</accession>
<protein>
    <submittedName>
        <fullName evidence="2">P-loop containing nucleoside triphosphatehydrolases superfamily protein</fullName>
    </submittedName>
</protein>
<keyword evidence="2" id="KW-0378">Hydrolase</keyword>
<feature type="region of interest" description="Disordered" evidence="1">
    <location>
        <begin position="1"/>
        <end position="22"/>
    </location>
</feature>
<gene>
    <name evidence="2" type="ORF">STAS_18114</name>
</gene>
<evidence type="ECO:0000313" key="3">
    <source>
        <dbReference type="Proteomes" id="UP000325081"/>
    </source>
</evidence>
<feature type="region of interest" description="Disordered" evidence="1">
    <location>
        <begin position="55"/>
        <end position="109"/>
    </location>
</feature>
<keyword evidence="3" id="KW-1185">Reference proteome</keyword>
<dbReference type="GO" id="GO:0016787">
    <property type="term" value="F:hydrolase activity"/>
    <property type="evidence" value="ECO:0007669"/>
    <property type="project" value="UniProtKB-KW"/>
</dbReference>
<dbReference type="AlphaFoldDB" id="A0A5A7Q8M0"/>
<feature type="compositionally biased region" description="Low complexity" evidence="1">
    <location>
        <begin position="58"/>
        <end position="78"/>
    </location>
</feature>
<evidence type="ECO:0000313" key="2">
    <source>
        <dbReference type="EMBL" id="GER41394.1"/>
    </source>
</evidence>
<sequence length="134" mass="13681">MRVQRTRRPNRRRKGKSLMERGTGWAETAAVDEGSCWVEANLLGSSELSIGSGGRNAGGTNAAAGGATPAGTITPRTTPAMTEPPPTLGTTTPLYGGGGGTGPVIPDSPISNASQSTLRCIIEAIEIVSDVYSP</sequence>
<comment type="caution">
    <text evidence="2">The sequence shown here is derived from an EMBL/GenBank/DDBJ whole genome shotgun (WGS) entry which is preliminary data.</text>
</comment>
<evidence type="ECO:0000256" key="1">
    <source>
        <dbReference type="SAM" id="MobiDB-lite"/>
    </source>
</evidence>
<reference evidence="3" key="1">
    <citation type="journal article" date="2019" name="Curr. Biol.">
        <title>Genome Sequence of Striga asiatica Provides Insight into the Evolution of Plant Parasitism.</title>
        <authorList>
            <person name="Yoshida S."/>
            <person name="Kim S."/>
            <person name="Wafula E.K."/>
            <person name="Tanskanen J."/>
            <person name="Kim Y.M."/>
            <person name="Honaas L."/>
            <person name="Yang Z."/>
            <person name="Spallek T."/>
            <person name="Conn C.E."/>
            <person name="Ichihashi Y."/>
            <person name="Cheong K."/>
            <person name="Cui S."/>
            <person name="Der J.P."/>
            <person name="Gundlach H."/>
            <person name="Jiao Y."/>
            <person name="Hori C."/>
            <person name="Ishida J.K."/>
            <person name="Kasahara H."/>
            <person name="Kiba T."/>
            <person name="Kim M.S."/>
            <person name="Koo N."/>
            <person name="Laohavisit A."/>
            <person name="Lee Y.H."/>
            <person name="Lumba S."/>
            <person name="McCourt P."/>
            <person name="Mortimer J.C."/>
            <person name="Mutuku J.M."/>
            <person name="Nomura T."/>
            <person name="Sasaki-Sekimoto Y."/>
            <person name="Seto Y."/>
            <person name="Wang Y."/>
            <person name="Wakatake T."/>
            <person name="Sakakibara H."/>
            <person name="Demura T."/>
            <person name="Yamaguchi S."/>
            <person name="Yoneyama K."/>
            <person name="Manabe R.I."/>
            <person name="Nelson D.C."/>
            <person name="Schulman A.H."/>
            <person name="Timko M.P."/>
            <person name="dePamphilis C.W."/>
            <person name="Choi D."/>
            <person name="Shirasu K."/>
        </authorList>
    </citation>
    <scope>NUCLEOTIDE SEQUENCE [LARGE SCALE GENOMIC DNA]</scope>
    <source>
        <strain evidence="3">cv. UVA1</strain>
    </source>
</reference>
<dbReference type="Proteomes" id="UP000325081">
    <property type="component" value="Unassembled WGS sequence"/>
</dbReference>
<organism evidence="2 3">
    <name type="scientific">Striga asiatica</name>
    <name type="common">Asiatic witchweed</name>
    <name type="synonym">Buchnera asiatica</name>
    <dbReference type="NCBI Taxonomy" id="4170"/>
    <lineage>
        <taxon>Eukaryota</taxon>
        <taxon>Viridiplantae</taxon>
        <taxon>Streptophyta</taxon>
        <taxon>Embryophyta</taxon>
        <taxon>Tracheophyta</taxon>
        <taxon>Spermatophyta</taxon>
        <taxon>Magnoliopsida</taxon>
        <taxon>eudicotyledons</taxon>
        <taxon>Gunneridae</taxon>
        <taxon>Pentapetalae</taxon>
        <taxon>asterids</taxon>
        <taxon>lamiids</taxon>
        <taxon>Lamiales</taxon>
        <taxon>Orobanchaceae</taxon>
        <taxon>Buchnereae</taxon>
        <taxon>Striga</taxon>
    </lineage>
</organism>
<feature type="compositionally biased region" description="Basic residues" evidence="1">
    <location>
        <begin position="1"/>
        <end position="16"/>
    </location>
</feature>
<name>A0A5A7Q8M0_STRAF</name>
<dbReference type="EMBL" id="BKCP01006073">
    <property type="protein sequence ID" value="GER41394.1"/>
    <property type="molecule type" value="Genomic_DNA"/>
</dbReference>
<proteinExistence type="predicted"/>